<comment type="caution">
    <text evidence="1">The sequence shown here is derived from an EMBL/GenBank/DDBJ whole genome shotgun (WGS) entry which is preliminary data.</text>
</comment>
<dbReference type="AlphaFoldDB" id="A0A5B2U8Q2"/>
<organism evidence="1 2">
    <name type="scientific">Chryseobacterium sediminis</name>
    <dbReference type="NCBI Taxonomy" id="1679494"/>
    <lineage>
        <taxon>Bacteria</taxon>
        <taxon>Pseudomonadati</taxon>
        <taxon>Bacteroidota</taxon>
        <taxon>Flavobacteriia</taxon>
        <taxon>Flavobacteriales</taxon>
        <taxon>Weeksellaceae</taxon>
        <taxon>Chryseobacterium group</taxon>
        <taxon>Chryseobacterium</taxon>
    </lineage>
</organism>
<dbReference type="EMBL" id="VUNZ01000001">
    <property type="protein sequence ID" value="KAA2223021.1"/>
    <property type="molecule type" value="Genomic_DNA"/>
</dbReference>
<dbReference type="RefSeq" id="WP_149831985.1">
    <property type="nucleotide sequence ID" value="NZ_VUNZ01000001.1"/>
</dbReference>
<dbReference type="OrthoDB" id="956134at2"/>
<dbReference type="Proteomes" id="UP000323082">
    <property type="component" value="Unassembled WGS sequence"/>
</dbReference>
<accession>A0A5B2U8Q2</accession>
<evidence type="ECO:0000313" key="1">
    <source>
        <dbReference type="EMBL" id="KAA2223021.1"/>
    </source>
</evidence>
<gene>
    <name evidence="1" type="ORF">FW780_02115</name>
</gene>
<reference evidence="1 2" key="1">
    <citation type="journal article" date="2015" name="Int. J. Syst. Evol. Microbiol.">
        <title>Chryseobacterium sediminis sp. nov., isolated from a river sediment.</title>
        <authorList>
            <person name="Kampfer P."/>
            <person name="Busse H.J."/>
            <person name="McInroy J.A."/>
            <person name="Glaeser S.P."/>
        </authorList>
    </citation>
    <scope>NUCLEOTIDE SEQUENCE [LARGE SCALE GENOMIC DNA]</scope>
    <source>
        <strain evidence="1 2">IMT-174</strain>
    </source>
</reference>
<name>A0A5B2U8Q2_9FLAO</name>
<proteinExistence type="predicted"/>
<sequence length="128" mass="14801">MIAPQELRLGNLIGYDGKIFKVKEIRNYIIVCDRGKGNVDFTSKEIEPIELTEEWLLKFGFEKKAEHNLKLDVLTRSIIHAYTHGKVEIELGNRSGYSFGYPEVQFVHQLQNLYFALTGEELTIKEQP</sequence>
<protein>
    <submittedName>
        <fullName evidence="1">Uncharacterized protein</fullName>
    </submittedName>
</protein>
<evidence type="ECO:0000313" key="2">
    <source>
        <dbReference type="Proteomes" id="UP000323082"/>
    </source>
</evidence>